<dbReference type="EMBL" id="CAJOBB010000539">
    <property type="protein sequence ID" value="CAF3701761.1"/>
    <property type="molecule type" value="Genomic_DNA"/>
</dbReference>
<gene>
    <name evidence="4" type="ORF">KXQ929_LOCUS11095</name>
</gene>
<dbReference type="AlphaFoldDB" id="A0A818UYT7"/>
<dbReference type="Gene3D" id="1.25.40.10">
    <property type="entry name" value="Tetratricopeptide repeat domain"/>
    <property type="match status" value="1"/>
</dbReference>
<evidence type="ECO:0000256" key="3">
    <source>
        <dbReference type="PROSITE-ProRule" id="PRU00339"/>
    </source>
</evidence>
<dbReference type="SUPFAM" id="SSF48452">
    <property type="entry name" value="TPR-like"/>
    <property type="match status" value="1"/>
</dbReference>
<dbReference type="PANTHER" id="PTHR45641:SF19">
    <property type="entry name" value="NEPHROCYSTIN-3"/>
    <property type="match status" value="1"/>
</dbReference>
<dbReference type="Proteomes" id="UP000663868">
    <property type="component" value="Unassembled WGS sequence"/>
</dbReference>
<evidence type="ECO:0008006" key="6">
    <source>
        <dbReference type="Google" id="ProtNLM"/>
    </source>
</evidence>
<sequence length="271" mass="30388">MLGLINDEQGLYSEAIDFYKQSIEIKQKILSPTDSNLIVSYNNIGLVYGKIGEYAKALSFLEKVLEIERENGSSDHSNVDATYNNIALVYNKMREYAKALYFFGRALETDREILPPNHPTLGRNGMTWKKYTHLEPFGVDLVGCSGGGGGVPEPPGMICNAYSGDTNCDTSLPILCVKYDDSPQPTIPVIWNYSFGWNRGHIRLTSSVRGSVFRDLSEVNEFCGVIFGNGWRTATFHDGGGGWNYYSYGNISSDKRFWVHVNDQNANCWNR</sequence>
<evidence type="ECO:0000256" key="2">
    <source>
        <dbReference type="ARBA" id="ARBA00022803"/>
    </source>
</evidence>
<dbReference type="PROSITE" id="PS50005">
    <property type="entry name" value="TPR"/>
    <property type="match status" value="2"/>
</dbReference>
<dbReference type="InterPro" id="IPR019734">
    <property type="entry name" value="TPR_rpt"/>
</dbReference>
<feature type="repeat" description="TPR" evidence="3">
    <location>
        <begin position="38"/>
        <end position="71"/>
    </location>
</feature>
<dbReference type="PANTHER" id="PTHR45641">
    <property type="entry name" value="TETRATRICOPEPTIDE REPEAT PROTEIN (AFU_ORTHOLOGUE AFUA_6G03870)"/>
    <property type="match status" value="1"/>
</dbReference>
<proteinExistence type="predicted"/>
<keyword evidence="1" id="KW-0677">Repeat</keyword>
<evidence type="ECO:0000313" key="5">
    <source>
        <dbReference type="Proteomes" id="UP000663868"/>
    </source>
</evidence>
<dbReference type="Pfam" id="PF13181">
    <property type="entry name" value="TPR_8"/>
    <property type="match status" value="1"/>
</dbReference>
<accession>A0A818UYT7</accession>
<protein>
    <recommendedName>
        <fullName evidence="6">Tetratricopeptide repeat protein</fullName>
    </recommendedName>
</protein>
<dbReference type="InterPro" id="IPR011990">
    <property type="entry name" value="TPR-like_helical_dom_sf"/>
</dbReference>
<keyword evidence="2 3" id="KW-0802">TPR repeat</keyword>
<dbReference type="PROSITE" id="PS50293">
    <property type="entry name" value="TPR_REGION"/>
    <property type="match status" value="1"/>
</dbReference>
<name>A0A818UYT7_9BILA</name>
<evidence type="ECO:0000313" key="4">
    <source>
        <dbReference type="EMBL" id="CAF3701761.1"/>
    </source>
</evidence>
<feature type="repeat" description="TPR" evidence="3">
    <location>
        <begin position="80"/>
        <end position="113"/>
    </location>
</feature>
<evidence type="ECO:0000256" key="1">
    <source>
        <dbReference type="ARBA" id="ARBA00022737"/>
    </source>
</evidence>
<comment type="caution">
    <text evidence="4">The sequence shown here is derived from an EMBL/GenBank/DDBJ whole genome shotgun (WGS) entry which is preliminary data.</text>
</comment>
<dbReference type="SMART" id="SM00028">
    <property type="entry name" value="TPR"/>
    <property type="match status" value="3"/>
</dbReference>
<reference evidence="4" key="1">
    <citation type="submission" date="2021-02" db="EMBL/GenBank/DDBJ databases">
        <authorList>
            <person name="Nowell W R."/>
        </authorList>
    </citation>
    <scope>NUCLEOTIDE SEQUENCE</scope>
</reference>
<organism evidence="4 5">
    <name type="scientific">Adineta steineri</name>
    <dbReference type="NCBI Taxonomy" id="433720"/>
    <lineage>
        <taxon>Eukaryota</taxon>
        <taxon>Metazoa</taxon>
        <taxon>Spiralia</taxon>
        <taxon>Gnathifera</taxon>
        <taxon>Rotifera</taxon>
        <taxon>Eurotatoria</taxon>
        <taxon>Bdelloidea</taxon>
        <taxon>Adinetida</taxon>
        <taxon>Adinetidae</taxon>
        <taxon>Adineta</taxon>
    </lineage>
</organism>
<dbReference type="Pfam" id="PF13424">
    <property type="entry name" value="TPR_12"/>
    <property type="match status" value="1"/>
</dbReference>